<gene>
    <name evidence="3" type="ORF">LOD99_8870</name>
</gene>
<accession>A0AAV7JFC2</accession>
<evidence type="ECO:0000313" key="4">
    <source>
        <dbReference type="Proteomes" id="UP001165289"/>
    </source>
</evidence>
<name>A0AAV7JFC2_9METZ</name>
<evidence type="ECO:0000256" key="2">
    <source>
        <dbReference type="SAM" id="SignalP"/>
    </source>
</evidence>
<reference evidence="3 4" key="1">
    <citation type="journal article" date="2023" name="BMC Biol.">
        <title>The compact genome of the sponge Oopsacas minuta (Hexactinellida) is lacking key metazoan core genes.</title>
        <authorList>
            <person name="Santini S."/>
            <person name="Schenkelaars Q."/>
            <person name="Jourda C."/>
            <person name="Duchesne M."/>
            <person name="Belahbib H."/>
            <person name="Rocher C."/>
            <person name="Selva M."/>
            <person name="Riesgo A."/>
            <person name="Vervoort M."/>
            <person name="Leys S.P."/>
            <person name="Kodjabachian L."/>
            <person name="Le Bivic A."/>
            <person name="Borchiellini C."/>
            <person name="Claverie J.M."/>
            <person name="Renard E."/>
        </authorList>
    </citation>
    <scope>NUCLEOTIDE SEQUENCE [LARGE SCALE GENOMIC DNA]</scope>
    <source>
        <strain evidence="3">SPO-2</strain>
    </source>
</reference>
<dbReference type="EMBL" id="JAKMXF010000345">
    <property type="protein sequence ID" value="KAI6647134.1"/>
    <property type="molecule type" value="Genomic_DNA"/>
</dbReference>
<feature type="signal peptide" evidence="2">
    <location>
        <begin position="1"/>
        <end position="17"/>
    </location>
</feature>
<dbReference type="Proteomes" id="UP001165289">
    <property type="component" value="Unassembled WGS sequence"/>
</dbReference>
<protein>
    <submittedName>
        <fullName evidence="3">Uncharacterized protein</fullName>
    </submittedName>
</protein>
<sequence>MFRFSFLILCFTHVCLPATNYDIIWDQNYCNEKDRYNNYLLPHNSPCSFCFGDVITLHINSTSVTYENLYRVPTATDMINCNATVNDNTQSIVFNNKREITIRAGGSEAALSFQLQPDAYYFISTSNGTQFSADNDVIQSPNSCLQLAFTVLLDNNAGCGNYTANCVFNSVFTDPSSSLFCPLPTTTPMITIAPTTITPTATNSSSMNDTTQSAVAIPLLILYALGKIGCDCNTLKFKHLSEPSSPISPVTNLRSSLDGMSQSNEYDLQGKPQDKIDNELYIPPHQPDDA</sequence>
<dbReference type="AlphaFoldDB" id="A0AAV7JFC2"/>
<feature type="compositionally biased region" description="Polar residues" evidence="1">
    <location>
        <begin position="242"/>
        <end position="266"/>
    </location>
</feature>
<keyword evidence="2" id="KW-0732">Signal</keyword>
<organism evidence="3 4">
    <name type="scientific">Oopsacas minuta</name>
    <dbReference type="NCBI Taxonomy" id="111878"/>
    <lineage>
        <taxon>Eukaryota</taxon>
        <taxon>Metazoa</taxon>
        <taxon>Porifera</taxon>
        <taxon>Hexactinellida</taxon>
        <taxon>Hexasterophora</taxon>
        <taxon>Lyssacinosida</taxon>
        <taxon>Leucopsacidae</taxon>
        <taxon>Oopsacas</taxon>
    </lineage>
</organism>
<feature type="chain" id="PRO_5043933450" evidence="2">
    <location>
        <begin position="18"/>
        <end position="290"/>
    </location>
</feature>
<proteinExistence type="predicted"/>
<comment type="caution">
    <text evidence="3">The sequence shown here is derived from an EMBL/GenBank/DDBJ whole genome shotgun (WGS) entry which is preliminary data.</text>
</comment>
<evidence type="ECO:0000313" key="3">
    <source>
        <dbReference type="EMBL" id="KAI6647134.1"/>
    </source>
</evidence>
<keyword evidence="4" id="KW-1185">Reference proteome</keyword>
<evidence type="ECO:0000256" key="1">
    <source>
        <dbReference type="SAM" id="MobiDB-lite"/>
    </source>
</evidence>
<feature type="region of interest" description="Disordered" evidence="1">
    <location>
        <begin position="242"/>
        <end position="290"/>
    </location>
</feature>